<sequence>MGWIMVLFAIAVGGLLIWQNLGVITLVFFGGIMTVKLPLAVWVLLFTLAGIISGLTLQFLYSFGRPLAVPKASPPIANNPTVPPPSPRPTHIQDTAPSAPLRRSSGQAGNDWERDSGDDWNFDAPPLQRSSGQAEKPTTIQDREEFPPRVAEREKANFVKPPQDSSQAGSVYSYSYRTAKQTRGEKADQVYDVNYRIITPPAEDENQPFDVAQGKDREVNKGDEEEWI</sequence>
<evidence type="ECO:0000313" key="4">
    <source>
        <dbReference type="Proteomes" id="UP000317708"/>
    </source>
</evidence>
<feature type="transmembrane region" description="Helical" evidence="2">
    <location>
        <begin position="7"/>
        <end position="33"/>
    </location>
</feature>
<feature type="region of interest" description="Disordered" evidence="1">
    <location>
        <begin position="74"/>
        <end position="148"/>
    </location>
</feature>
<accession>A0A552ECF7</accession>
<feature type="region of interest" description="Disordered" evidence="1">
    <location>
        <begin position="199"/>
        <end position="228"/>
    </location>
</feature>
<reference evidence="3 4" key="1">
    <citation type="submission" date="2019-01" db="EMBL/GenBank/DDBJ databases">
        <title>Coherence of Microcystis species and biogeography revealed through population genomics.</title>
        <authorList>
            <person name="Perez-Carrascal O.M."/>
            <person name="Terrat Y."/>
            <person name="Giani A."/>
            <person name="Fortin N."/>
            <person name="Tromas N."/>
            <person name="Shapiro B.J."/>
        </authorList>
    </citation>
    <scope>NUCLEOTIDE SEQUENCE [LARGE SCALE GENOMIC DNA]</scope>
    <source>
        <strain evidence="3">Ma_MB_S_20031200_S102</strain>
    </source>
</reference>
<keyword evidence="2" id="KW-0472">Membrane</keyword>
<evidence type="ECO:0000256" key="1">
    <source>
        <dbReference type="SAM" id="MobiDB-lite"/>
    </source>
</evidence>
<proteinExistence type="predicted"/>
<comment type="caution">
    <text evidence="3">The sequence shown here is derived from an EMBL/GenBank/DDBJ whole genome shotgun (WGS) entry which is preliminary data.</text>
</comment>
<feature type="compositionally biased region" description="Basic and acidic residues" evidence="1">
    <location>
        <begin position="213"/>
        <end position="222"/>
    </location>
</feature>
<protein>
    <recommendedName>
        <fullName evidence="5">LapA family protein</fullName>
    </recommendedName>
</protein>
<feature type="compositionally biased region" description="Polar residues" evidence="1">
    <location>
        <begin position="128"/>
        <end position="140"/>
    </location>
</feature>
<dbReference type="EMBL" id="SFBI01000173">
    <property type="protein sequence ID" value="TRU32144.1"/>
    <property type="molecule type" value="Genomic_DNA"/>
</dbReference>
<dbReference type="AlphaFoldDB" id="A0A552ECF7"/>
<feature type="transmembrane region" description="Helical" evidence="2">
    <location>
        <begin position="39"/>
        <end position="61"/>
    </location>
</feature>
<organism evidence="3 4">
    <name type="scientific">Microcystis aeruginosa Ma_MB_S_20031200_S102</name>
    <dbReference type="NCBI Taxonomy" id="2486254"/>
    <lineage>
        <taxon>Bacteria</taxon>
        <taxon>Bacillati</taxon>
        <taxon>Cyanobacteriota</taxon>
        <taxon>Cyanophyceae</taxon>
        <taxon>Oscillatoriophycideae</taxon>
        <taxon>Chroococcales</taxon>
        <taxon>Microcystaceae</taxon>
        <taxon>Microcystis</taxon>
    </lineage>
</organism>
<name>A0A552ECF7_MICAE</name>
<gene>
    <name evidence="3" type="ORF">EWV92_19065</name>
</gene>
<dbReference type="Proteomes" id="UP000317708">
    <property type="component" value="Unassembled WGS sequence"/>
</dbReference>
<evidence type="ECO:0000313" key="3">
    <source>
        <dbReference type="EMBL" id="TRU32144.1"/>
    </source>
</evidence>
<evidence type="ECO:0000256" key="2">
    <source>
        <dbReference type="SAM" id="Phobius"/>
    </source>
</evidence>
<evidence type="ECO:0008006" key="5">
    <source>
        <dbReference type="Google" id="ProtNLM"/>
    </source>
</evidence>
<keyword evidence="2" id="KW-0812">Transmembrane</keyword>
<keyword evidence="2" id="KW-1133">Transmembrane helix</keyword>